<gene>
    <name evidence="3" type="ORF">H6H04_09800</name>
</gene>
<evidence type="ECO:0000256" key="2">
    <source>
        <dbReference type="SAM" id="Phobius"/>
    </source>
</evidence>
<organism evidence="3 4">
    <name type="scientific">Winogradskyella echinorum</name>
    <dbReference type="NCBI Taxonomy" id="538189"/>
    <lineage>
        <taxon>Bacteria</taxon>
        <taxon>Pseudomonadati</taxon>
        <taxon>Bacteroidota</taxon>
        <taxon>Flavobacteriia</taxon>
        <taxon>Flavobacteriales</taxon>
        <taxon>Flavobacteriaceae</taxon>
        <taxon>Winogradskyella</taxon>
    </lineage>
</organism>
<dbReference type="Proteomes" id="UP000607435">
    <property type="component" value="Unassembled WGS sequence"/>
</dbReference>
<feature type="transmembrane region" description="Helical" evidence="2">
    <location>
        <begin position="6"/>
        <end position="22"/>
    </location>
</feature>
<reference evidence="3 4" key="1">
    <citation type="submission" date="2020-08" db="EMBL/GenBank/DDBJ databases">
        <title>Winogradskyella ouciana sp. nov., isolated from the hadal seawater of the Mariana Trench.</title>
        <authorList>
            <person name="He X."/>
        </authorList>
    </citation>
    <scope>NUCLEOTIDE SEQUENCE [LARGE SCALE GENOMIC DNA]</scope>
    <source>
        <strain evidence="3 4">KCTC 22026</strain>
    </source>
</reference>
<evidence type="ECO:0000313" key="3">
    <source>
        <dbReference type="EMBL" id="MBC3846672.1"/>
    </source>
</evidence>
<sequence length="85" mass="9500">MAVTPIIIAFISGLIVIFLSKKEHSKTKTIQYIFLLVIISLSLTIYKGVTKTDDEVAIESTEQRSTKKLEDSTPETEKLESNNTP</sequence>
<keyword evidence="2" id="KW-0812">Transmembrane</keyword>
<accession>A0ABR6Y1P6</accession>
<feature type="region of interest" description="Disordered" evidence="1">
    <location>
        <begin position="59"/>
        <end position="85"/>
    </location>
</feature>
<proteinExistence type="predicted"/>
<feature type="transmembrane region" description="Helical" evidence="2">
    <location>
        <begin position="29"/>
        <end position="46"/>
    </location>
</feature>
<evidence type="ECO:0000313" key="4">
    <source>
        <dbReference type="Proteomes" id="UP000607435"/>
    </source>
</evidence>
<protein>
    <submittedName>
        <fullName evidence="3">Uncharacterized protein</fullName>
    </submittedName>
</protein>
<evidence type="ECO:0000256" key="1">
    <source>
        <dbReference type="SAM" id="MobiDB-lite"/>
    </source>
</evidence>
<dbReference type="RefSeq" id="WP_186845784.1">
    <property type="nucleotide sequence ID" value="NZ_JACOME010000002.1"/>
</dbReference>
<dbReference type="EMBL" id="JACOME010000002">
    <property type="protein sequence ID" value="MBC3846672.1"/>
    <property type="molecule type" value="Genomic_DNA"/>
</dbReference>
<keyword evidence="2" id="KW-0472">Membrane</keyword>
<comment type="caution">
    <text evidence="3">The sequence shown here is derived from an EMBL/GenBank/DDBJ whole genome shotgun (WGS) entry which is preliminary data.</text>
</comment>
<feature type="compositionally biased region" description="Basic and acidic residues" evidence="1">
    <location>
        <begin position="61"/>
        <end position="85"/>
    </location>
</feature>
<name>A0ABR6Y1P6_9FLAO</name>
<keyword evidence="2" id="KW-1133">Transmembrane helix</keyword>
<keyword evidence="4" id="KW-1185">Reference proteome</keyword>